<comment type="caution">
    <text evidence="2">The sequence shown here is derived from an EMBL/GenBank/DDBJ whole genome shotgun (WGS) entry which is preliminary data.</text>
</comment>
<protein>
    <recommendedName>
        <fullName evidence="1">Mga helix-turn-helix domain-containing protein</fullName>
    </recommendedName>
</protein>
<keyword evidence="3" id="KW-1185">Reference proteome</keyword>
<dbReference type="Pfam" id="PF05043">
    <property type="entry name" value="Mga"/>
    <property type="match status" value="1"/>
</dbReference>
<evidence type="ECO:0000259" key="1">
    <source>
        <dbReference type="Pfam" id="PF05043"/>
    </source>
</evidence>
<accession>A0ABU8IGU9</accession>
<sequence length="506" mass="60715">MILNKPETSKLALMSYLIEQHKSISKEFLTDKFHISLSTLKRRIHSINDELKTIKEFHYIEILDQTNGYYWHNPTPFNDRYVLKKINLSYHLDSIQFQLFQKIFLGSNYTLPNLAKILSISLPYLYHLLFYANKFLAKFSIKIEYAKNLDKISISGSALTIRLFESYFFWSISQDIHWPFKSITVDELYSCFSEKELKNLFNFSLSKQSKYLYSLAVVHHLHFFEKEQLQLDSTFKEILVVFQETNNLSCPLEKLLTTHYQTEPDSQKLKNEYLFFNFISRLFDSYKDIEDIQIEIGEKLFILDNELITYCRQLIQSLSEKFPTIEALPNYFKLKFKLLYFLTLYFSNIFYVHFDSSYLKDFMLINPNLNTMNSKAFKESKNFIDNFIKEKPLKNDQIISKFHSTLLYSQIYYVISNVIDDQLTIYIHFSKNMFGESYIEAELYKLFGKENIIIVPTIEEAQIVISDFYEYKYKNENYFYFEDIKDKKCWKELFSFVQEHRLNMMS</sequence>
<proteinExistence type="predicted"/>
<feature type="domain" description="Mga helix-turn-helix" evidence="1">
    <location>
        <begin position="90"/>
        <end position="166"/>
    </location>
</feature>
<dbReference type="RefSeq" id="WP_336577153.1">
    <property type="nucleotide sequence ID" value="NZ_NGLE02000001.1"/>
</dbReference>
<dbReference type="Proteomes" id="UP000195139">
    <property type="component" value="Unassembled WGS sequence"/>
</dbReference>
<evidence type="ECO:0000313" key="2">
    <source>
        <dbReference type="EMBL" id="MEI5994879.1"/>
    </source>
</evidence>
<dbReference type="InterPro" id="IPR007737">
    <property type="entry name" value="Mga_HTH"/>
</dbReference>
<dbReference type="EMBL" id="NGLE02000001">
    <property type="protein sequence ID" value="MEI5994879.1"/>
    <property type="molecule type" value="Genomic_DNA"/>
</dbReference>
<evidence type="ECO:0000313" key="3">
    <source>
        <dbReference type="Proteomes" id="UP000195139"/>
    </source>
</evidence>
<organism evidence="2 3">
    <name type="scientific">Candidatus Enterococcus mansonii</name>
    <dbReference type="NCBI Taxonomy" id="1834181"/>
    <lineage>
        <taxon>Bacteria</taxon>
        <taxon>Bacillati</taxon>
        <taxon>Bacillota</taxon>
        <taxon>Bacilli</taxon>
        <taxon>Lactobacillales</taxon>
        <taxon>Enterococcaceae</taxon>
        <taxon>Enterococcus</taxon>
    </lineage>
</organism>
<reference evidence="2" key="1">
    <citation type="submission" date="2018-07" db="EMBL/GenBank/DDBJ databases">
        <title>The Genome Sequence of Enterococcus sp. DIV0659b.</title>
        <authorList>
            <consortium name="The Broad Institute Genomics Platform"/>
            <consortium name="The Broad Institute Genomic Center for Infectious Diseases"/>
            <person name="Earl A."/>
            <person name="Manson A."/>
            <person name="Schwartman J."/>
            <person name="Gilmore M."/>
            <person name="Abouelleil A."/>
            <person name="Cao P."/>
            <person name="Chapman S."/>
            <person name="Cusick C."/>
            <person name="Shea T."/>
            <person name="Young S."/>
            <person name="Neafsey D."/>
            <person name="Nusbaum C."/>
            <person name="Birren B."/>
        </authorList>
    </citation>
    <scope>NUCLEOTIDE SEQUENCE [LARGE SCALE GENOMIC DNA]</scope>
    <source>
        <strain evidence="2">4G2_DIV0659</strain>
    </source>
</reference>
<name>A0ABU8IGU9_9ENTE</name>
<gene>
    <name evidence="2" type="ORF">A5880_002466</name>
</gene>